<dbReference type="PRINTS" id="PR00368">
    <property type="entry name" value="FADPNR"/>
</dbReference>
<dbReference type="GO" id="GO:0016491">
    <property type="term" value="F:oxidoreductase activity"/>
    <property type="evidence" value="ECO:0007669"/>
    <property type="project" value="UniProtKB-KW"/>
</dbReference>
<feature type="region of interest" description="Disordered" evidence="3">
    <location>
        <begin position="1"/>
        <end position="20"/>
    </location>
</feature>
<protein>
    <submittedName>
        <fullName evidence="5">Thioredoxin reductase (NADPH)</fullName>
    </submittedName>
</protein>
<evidence type="ECO:0000259" key="4">
    <source>
        <dbReference type="PROSITE" id="PS50042"/>
    </source>
</evidence>
<dbReference type="SMART" id="SM00100">
    <property type="entry name" value="cNMP"/>
    <property type="match status" value="1"/>
</dbReference>
<feature type="domain" description="Cyclic nucleotide-binding" evidence="4">
    <location>
        <begin position="48"/>
        <end position="168"/>
    </location>
</feature>
<organism evidence="5 6">
    <name type="scientific">Cupriavidus agavae</name>
    <dbReference type="NCBI Taxonomy" id="1001822"/>
    <lineage>
        <taxon>Bacteria</taxon>
        <taxon>Pseudomonadati</taxon>
        <taxon>Pseudomonadota</taxon>
        <taxon>Betaproteobacteria</taxon>
        <taxon>Burkholderiales</taxon>
        <taxon>Burkholderiaceae</taxon>
        <taxon>Cupriavidus</taxon>
    </lineage>
</organism>
<dbReference type="Gene3D" id="2.60.120.10">
    <property type="entry name" value="Jelly Rolls"/>
    <property type="match status" value="1"/>
</dbReference>
<reference evidence="5 6" key="1">
    <citation type="journal article" date="2015" name="Stand. Genomic Sci.">
        <title>Genomic Encyclopedia of Bacterial and Archaeal Type Strains, Phase III: the genomes of soil and plant-associated and newly described type strains.</title>
        <authorList>
            <person name="Whitman W.B."/>
            <person name="Woyke T."/>
            <person name="Klenk H.P."/>
            <person name="Zhou Y."/>
            <person name="Lilburn T.G."/>
            <person name="Beck B.J."/>
            <person name="De Vos P."/>
            <person name="Vandamme P."/>
            <person name="Eisen J.A."/>
            <person name="Garrity G."/>
            <person name="Hugenholtz P."/>
            <person name="Kyrpides N.C."/>
        </authorList>
    </citation>
    <scope>NUCLEOTIDE SEQUENCE [LARGE SCALE GENOMIC DNA]</scope>
    <source>
        <strain evidence="5 6">ASC-9842</strain>
    </source>
</reference>
<keyword evidence="1" id="KW-0285">Flavoprotein</keyword>
<dbReference type="RefSeq" id="WP_130390948.1">
    <property type="nucleotide sequence ID" value="NZ_SGXM01000001.1"/>
</dbReference>
<dbReference type="PROSITE" id="PS50042">
    <property type="entry name" value="CNMP_BINDING_3"/>
    <property type="match status" value="1"/>
</dbReference>
<dbReference type="InterPro" id="IPR023753">
    <property type="entry name" value="FAD/NAD-binding_dom"/>
</dbReference>
<dbReference type="Proteomes" id="UP000291078">
    <property type="component" value="Unassembled WGS sequence"/>
</dbReference>
<dbReference type="SUPFAM" id="SSF51905">
    <property type="entry name" value="FAD/NAD(P)-binding domain"/>
    <property type="match status" value="1"/>
</dbReference>
<gene>
    <name evidence="5" type="ORF">EV147_2046</name>
</gene>
<dbReference type="PROSITE" id="PS00888">
    <property type="entry name" value="CNMP_BINDING_1"/>
    <property type="match status" value="1"/>
</dbReference>
<accession>A0A4V2FI95</accession>
<dbReference type="PRINTS" id="PR00469">
    <property type="entry name" value="PNDRDTASEII"/>
</dbReference>
<proteinExistence type="predicted"/>
<dbReference type="InterPro" id="IPR000595">
    <property type="entry name" value="cNMP-bd_dom"/>
</dbReference>
<dbReference type="InterPro" id="IPR018488">
    <property type="entry name" value="cNMP-bd_CS"/>
</dbReference>
<evidence type="ECO:0000313" key="5">
    <source>
        <dbReference type="EMBL" id="RZT42999.1"/>
    </source>
</evidence>
<dbReference type="EMBL" id="SGXM01000001">
    <property type="protein sequence ID" value="RZT42999.1"/>
    <property type="molecule type" value="Genomic_DNA"/>
</dbReference>
<name>A0A4V2FI95_9BURK</name>
<keyword evidence="6" id="KW-1185">Reference proteome</keyword>
<dbReference type="InterPro" id="IPR036188">
    <property type="entry name" value="FAD/NAD-bd_sf"/>
</dbReference>
<dbReference type="AlphaFoldDB" id="A0A4V2FI95"/>
<dbReference type="PANTHER" id="PTHR48105">
    <property type="entry name" value="THIOREDOXIN REDUCTASE 1-RELATED-RELATED"/>
    <property type="match status" value="1"/>
</dbReference>
<dbReference type="InterPro" id="IPR018490">
    <property type="entry name" value="cNMP-bd_dom_sf"/>
</dbReference>
<dbReference type="InterPro" id="IPR014710">
    <property type="entry name" value="RmlC-like_jellyroll"/>
</dbReference>
<dbReference type="Gene3D" id="3.50.50.60">
    <property type="entry name" value="FAD/NAD(P)-binding domain"/>
    <property type="match status" value="2"/>
</dbReference>
<comment type="caution">
    <text evidence="5">The sequence shown here is derived from an EMBL/GenBank/DDBJ whole genome shotgun (WGS) entry which is preliminary data.</text>
</comment>
<dbReference type="InterPro" id="IPR050097">
    <property type="entry name" value="Ferredoxin-NADP_redctase_2"/>
</dbReference>
<dbReference type="Pfam" id="PF07992">
    <property type="entry name" value="Pyr_redox_2"/>
    <property type="match status" value="1"/>
</dbReference>
<sequence>MEPANAPIPSQQPDTGVPSRVSLSAVSAVSAAAAPPAATPVMLNRQQMYPTLSAAEIARIAPYGSERTWQAGAHVVRTGDPANGMILVLAGRVRIVQRDGVGDSALVIEHGPGNFLAEIGQLSGMPELVDAIAIEDVRAIVVRPACLRSLMVAEAALGELIMQALIQRRAGLIQRGRGPTLIGRGADAALIDLQALLRRHNYPYSVLDIDADEGAANLLGRFGAVPADLPLLICPNGTVLRRPDTTQVLACLGLLPEIDATLVYDVAIIGAGPAGLAAAVYAASEGLRVIVLDALSPGGQAGASARIENYLGFPAGISGQALTANAYAQAQKFGAHIASPVEVARLECGTVHRLRTRAGDVIQARTVIIASGAAYRRPPIPHRVDFEGRGIYYWASPVEAKLCAGQEVVLVGGGNSAGQAAVFLGAQAAHVHVVIRGASLEQSMSRYLIDRIAAQPNITVHARTEVADLGGDDHLAEAVLRHCDTGQRRTMPVEHVFLFTGAEPNTGWLGGCRVGVDAKGFVLTGTQAGLPTHTLETCVPGVFAIGDVRSGSTKRVATAVGEGAAVVSQIHGYLAAAQEAA</sequence>
<dbReference type="SUPFAM" id="SSF51206">
    <property type="entry name" value="cAMP-binding domain-like"/>
    <property type="match status" value="1"/>
</dbReference>
<evidence type="ECO:0000256" key="1">
    <source>
        <dbReference type="ARBA" id="ARBA00022630"/>
    </source>
</evidence>
<dbReference type="Pfam" id="PF00027">
    <property type="entry name" value="cNMP_binding"/>
    <property type="match status" value="1"/>
</dbReference>
<dbReference type="CDD" id="cd00038">
    <property type="entry name" value="CAP_ED"/>
    <property type="match status" value="1"/>
</dbReference>
<evidence type="ECO:0000256" key="2">
    <source>
        <dbReference type="ARBA" id="ARBA00023002"/>
    </source>
</evidence>
<evidence type="ECO:0000313" key="6">
    <source>
        <dbReference type="Proteomes" id="UP000291078"/>
    </source>
</evidence>
<evidence type="ECO:0000256" key="3">
    <source>
        <dbReference type="SAM" id="MobiDB-lite"/>
    </source>
</evidence>
<dbReference type="OrthoDB" id="109585at2"/>
<keyword evidence="2" id="KW-0560">Oxidoreductase</keyword>